<name>A0ACB9JY99_9ASTR</name>
<evidence type="ECO:0000313" key="1">
    <source>
        <dbReference type="EMBL" id="KAI3824943.1"/>
    </source>
</evidence>
<comment type="caution">
    <text evidence="1">The sequence shown here is derived from an EMBL/GenBank/DDBJ whole genome shotgun (WGS) entry which is preliminary data.</text>
</comment>
<accession>A0ACB9JY99</accession>
<keyword evidence="2" id="KW-1185">Reference proteome</keyword>
<proteinExistence type="predicted"/>
<gene>
    <name evidence="1" type="ORF">L1987_06416</name>
</gene>
<dbReference type="EMBL" id="CM042019">
    <property type="protein sequence ID" value="KAI3824943.1"/>
    <property type="molecule type" value="Genomic_DNA"/>
</dbReference>
<dbReference type="Proteomes" id="UP001056120">
    <property type="component" value="Linkage Group LG02"/>
</dbReference>
<protein>
    <submittedName>
        <fullName evidence="1">Uncharacterized protein</fullName>
    </submittedName>
</protein>
<reference evidence="2" key="1">
    <citation type="journal article" date="2022" name="Mol. Ecol. Resour.">
        <title>The genomes of chicory, endive, great burdock and yacon provide insights into Asteraceae palaeo-polyploidization history and plant inulin production.</title>
        <authorList>
            <person name="Fan W."/>
            <person name="Wang S."/>
            <person name="Wang H."/>
            <person name="Wang A."/>
            <person name="Jiang F."/>
            <person name="Liu H."/>
            <person name="Zhao H."/>
            <person name="Xu D."/>
            <person name="Zhang Y."/>
        </authorList>
    </citation>
    <scope>NUCLEOTIDE SEQUENCE [LARGE SCALE GENOMIC DNA]</scope>
    <source>
        <strain evidence="2">cv. Yunnan</strain>
    </source>
</reference>
<reference evidence="1 2" key="2">
    <citation type="journal article" date="2022" name="Mol. Ecol. Resour.">
        <title>The genomes of chicory, endive, great burdock and yacon provide insights into Asteraceae paleo-polyploidization history and plant inulin production.</title>
        <authorList>
            <person name="Fan W."/>
            <person name="Wang S."/>
            <person name="Wang H."/>
            <person name="Wang A."/>
            <person name="Jiang F."/>
            <person name="Liu H."/>
            <person name="Zhao H."/>
            <person name="Xu D."/>
            <person name="Zhang Y."/>
        </authorList>
    </citation>
    <scope>NUCLEOTIDE SEQUENCE [LARGE SCALE GENOMIC DNA]</scope>
    <source>
        <strain evidence="2">cv. Yunnan</strain>
        <tissue evidence="1">Leaves</tissue>
    </source>
</reference>
<sequence length="75" mass="8432">MVGAYSTVVLLPQLGTIITDYIAYLNIYFSGCFTVENSNTSVSYLLKSSLRNEPTSKEELKASKMESEFSFWCTI</sequence>
<organism evidence="1 2">
    <name type="scientific">Smallanthus sonchifolius</name>
    <dbReference type="NCBI Taxonomy" id="185202"/>
    <lineage>
        <taxon>Eukaryota</taxon>
        <taxon>Viridiplantae</taxon>
        <taxon>Streptophyta</taxon>
        <taxon>Embryophyta</taxon>
        <taxon>Tracheophyta</taxon>
        <taxon>Spermatophyta</taxon>
        <taxon>Magnoliopsida</taxon>
        <taxon>eudicotyledons</taxon>
        <taxon>Gunneridae</taxon>
        <taxon>Pentapetalae</taxon>
        <taxon>asterids</taxon>
        <taxon>campanulids</taxon>
        <taxon>Asterales</taxon>
        <taxon>Asteraceae</taxon>
        <taxon>Asteroideae</taxon>
        <taxon>Heliantheae alliance</taxon>
        <taxon>Millerieae</taxon>
        <taxon>Smallanthus</taxon>
    </lineage>
</organism>
<evidence type="ECO:0000313" key="2">
    <source>
        <dbReference type="Proteomes" id="UP001056120"/>
    </source>
</evidence>